<sequence>MQTITLSDGGSHAIGDQGLLKIEVFPVGGPATNLRLTVTGDDVRVTAPNNTLAIVTEIPTTATIGVTTVDGTDFGIDQSVRVTVTHAGEATVEFPVVRIGGVPDKTLGTATHSGSSYVLNAFGSSVSTDLPRPVLAVASALRTRLTTTPSVRTVRVVADTGAALRQVVTPGELEAAVTVTRGIATILRADSVDVTTSAGPLGQRSPAALSDIAATAVDADRTRVGASTLPSGTSADELTVYLTATPVRGMVTGSARSVILVLGPAATAEERFYASSPDRTATTGVLPVTPDLAASLAAGDAVAFAAGAATVAGVLEAQVAEVAR</sequence>
<dbReference type="AlphaFoldDB" id="A0A0X2NPF9"/>
<dbReference type="EMBL" id="FAUH01000013">
    <property type="protein sequence ID" value="CUU66620.1"/>
    <property type="molecule type" value="Genomic_DNA"/>
</dbReference>
<name>A0A0X2NPF9_9CORY</name>
<organism evidence="1 2">
    <name type="scientific">Corynebacterium variabile</name>
    <dbReference type="NCBI Taxonomy" id="1727"/>
    <lineage>
        <taxon>Bacteria</taxon>
        <taxon>Bacillati</taxon>
        <taxon>Actinomycetota</taxon>
        <taxon>Actinomycetes</taxon>
        <taxon>Mycobacteriales</taxon>
        <taxon>Corynebacteriaceae</taxon>
        <taxon>Corynebacterium</taxon>
    </lineage>
</organism>
<reference evidence="2" key="1">
    <citation type="submission" date="2015-11" db="EMBL/GenBank/DDBJ databases">
        <authorList>
            <person name="Dugat-Bony E."/>
        </authorList>
    </citation>
    <scope>NUCLEOTIDE SEQUENCE [LARGE SCALE GENOMIC DNA]</scope>
    <source>
        <strain evidence="2">Mu292</strain>
    </source>
</reference>
<dbReference type="OrthoDB" id="4427402at2"/>
<evidence type="ECO:0000313" key="1">
    <source>
        <dbReference type="EMBL" id="CUU66620.1"/>
    </source>
</evidence>
<evidence type="ECO:0000313" key="2">
    <source>
        <dbReference type="Proteomes" id="UP000182498"/>
    </source>
</evidence>
<gene>
    <name evidence="1" type="ORF">CVAR292_01967</name>
</gene>
<keyword evidence="2" id="KW-1185">Reference proteome</keyword>
<proteinExistence type="predicted"/>
<dbReference type="Proteomes" id="UP000182498">
    <property type="component" value="Unassembled WGS sequence"/>
</dbReference>
<protein>
    <submittedName>
        <fullName evidence="1">Uncharacterized protein</fullName>
    </submittedName>
</protein>
<accession>A0A0X2NPF9</accession>
<dbReference type="RefSeq" id="WP_073884324.1">
    <property type="nucleotide sequence ID" value="NZ_FAUH01000013.1"/>
</dbReference>